<accession>I7MB46</accession>
<dbReference type="OMA" id="NEMAGIL"/>
<organism evidence="4 5">
    <name type="scientific">Tetrahymena thermophila (strain SB210)</name>
    <dbReference type="NCBI Taxonomy" id="312017"/>
    <lineage>
        <taxon>Eukaryota</taxon>
        <taxon>Sar</taxon>
        <taxon>Alveolata</taxon>
        <taxon>Ciliophora</taxon>
        <taxon>Intramacronucleata</taxon>
        <taxon>Oligohymenophorea</taxon>
        <taxon>Hymenostomatida</taxon>
        <taxon>Tetrahymenina</taxon>
        <taxon>Tetrahymenidae</taxon>
        <taxon>Tetrahymena</taxon>
    </lineage>
</organism>
<dbReference type="RefSeq" id="XP_001027880.1">
    <property type="nucleotide sequence ID" value="XM_001027880.3"/>
</dbReference>
<feature type="domain" description="T-SNARE coiled-coil homology" evidence="3">
    <location>
        <begin position="261"/>
        <end position="323"/>
    </location>
</feature>
<evidence type="ECO:0000313" key="4">
    <source>
        <dbReference type="EMBL" id="EAS07638.1"/>
    </source>
</evidence>
<keyword evidence="5" id="KW-1185">Reference proteome</keyword>
<evidence type="ECO:0000313" key="5">
    <source>
        <dbReference type="Proteomes" id="UP000009168"/>
    </source>
</evidence>
<dbReference type="GeneID" id="7829358"/>
<evidence type="ECO:0000259" key="3">
    <source>
        <dbReference type="PROSITE" id="PS50192"/>
    </source>
</evidence>
<dbReference type="HOGENOM" id="CLU_730549_0_0_1"/>
<protein>
    <submittedName>
        <fullName evidence="4">Transmembrane protein, putative</fullName>
    </submittedName>
</protein>
<sequence>MDQQKTTFQDELSQFDIMLNEFENEQEIQMKGVLLGQLHKKYKSICQLIEKEISTIDMRRMRSALNPKYEKLKLLEKELLIEADLFFFQNLLKDFKVKSCKFYQVKGTQEEMSACFKKFFIILNSISDLRQIKPENQNLVSRVQNLFKEYGDEIKKFQQKFQMDIKAFQQQEQERQNKDKKNQNQSFSSQDSAEDIDEEEVSQIPTILNQGKHKKNNGSVLENIHLSNDNPEEDQHQLQELKQQLQQELIQKQKQYLMTEEQIQKEIQEEINQICQDINTINAMMSEIARLAHSQDQHFESLEQQTEQTLQNVIEAEKDLQIASQEQVKYRKKVFSLSGAALGGGLGFFVGGPIGSALGATVGTTIGSVVGSASSKKTF</sequence>
<dbReference type="Gene3D" id="1.20.5.110">
    <property type="match status" value="1"/>
</dbReference>
<dbReference type="EMBL" id="GG662212">
    <property type="protein sequence ID" value="EAS07638.1"/>
    <property type="molecule type" value="Genomic_DNA"/>
</dbReference>
<keyword evidence="4" id="KW-0812">Transmembrane</keyword>
<dbReference type="Proteomes" id="UP000009168">
    <property type="component" value="Unassembled WGS sequence"/>
</dbReference>
<gene>
    <name evidence="4" type="ORF">TTHERM_00495920</name>
</gene>
<dbReference type="STRING" id="312017.I7MB46"/>
<reference evidence="5" key="1">
    <citation type="journal article" date="2006" name="PLoS Biol.">
        <title>Macronuclear genome sequence of the ciliate Tetrahymena thermophila, a model eukaryote.</title>
        <authorList>
            <person name="Eisen J.A."/>
            <person name="Coyne R.S."/>
            <person name="Wu M."/>
            <person name="Wu D."/>
            <person name="Thiagarajan M."/>
            <person name="Wortman J.R."/>
            <person name="Badger J.H."/>
            <person name="Ren Q."/>
            <person name="Amedeo P."/>
            <person name="Jones K.M."/>
            <person name="Tallon L.J."/>
            <person name="Delcher A.L."/>
            <person name="Salzberg S.L."/>
            <person name="Silva J.C."/>
            <person name="Haas B.J."/>
            <person name="Majoros W.H."/>
            <person name="Farzad M."/>
            <person name="Carlton J.M."/>
            <person name="Smith R.K. Jr."/>
            <person name="Garg J."/>
            <person name="Pearlman R.E."/>
            <person name="Karrer K.M."/>
            <person name="Sun L."/>
            <person name="Manning G."/>
            <person name="Elde N.C."/>
            <person name="Turkewitz A.P."/>
            <person name="Asai D.J."/>
            <person name="Wilkes D.E."/>
            <person name="Wang Y."/>
            <person name="Cai H."/>
            <person name="Collins K."/>
            <person name="Stewart B.A."/>
            <person name="Lee S.R."/>
            <person name="Wilamowska K."/>
            <person name="Weinberg Z."/>
            <person name="Ruzzo W.L."/>
            <person name="Wloga D."/>
            <person name="Gaertig J."/>
            <person name="Frankel J."/>
            <person name="Tsao C.-C."/>
            <person name="Gorovsky M.A."/>
            <person name="Keeling P.J."/>
            <person name="Waller R.F."/>
            <person name="Patron N.J."/>
            <person name="Cherry J.M."/>
            <person name="Stover N.A."/>
            <person name="Krieger C.J."/>
            <person name="del Toro C."/>
            <person name="Ryder H.F."/>
            <person name="Williamson S.C."/>
            <person name="Barbeau R.A."/>
            <person name="Hamilton E.P."/>
            <person name="Orias E."/>
        </authorList>
    </citation>
    <scope>NUCLEOTIDE SEQUENCE [LARGE SCALE GENOMIC DNA]</scope>
    <source>
        <strain evidence="5">SB210</strain>
    </source>
</reference>
<proteinExistence type="predicted"/>
<feature type="compositionally biased region" description="Basic and acidic residues" evidence="2">
    <location>
        <begin position="172"/>
        <end position="182"/>
    </location>
</feature>
<evidence type="ECO:0000256" key="2">
    <source>
        <dbReference type="SAM" id="MobiDB-lite"/>
    </source>
</evidence>
<dbReference type="InterPro" id="IPR000727">
    <property type="entry name" value="T_SNARE_dom"/>
</dbReference>
<keyword evidence="1" id="KW-0175">Coiled coil</keyword>
<dbReference type="SUPFAM" id="SSF58038">
    <property type="entry name" value="SNARE fusion complex"/>
    <property type="match status" value="1"/>
</dbReference>
<dbReference type="PROSITE" id="PS50192">
    <property type="entry name" value="T_SNARE"/>
    <property type="match status" value="1"/>
</dbReference>
<feature type="coiled-coil region" evidence="1">
    <location>
        <begin position="235"/>
        <end position="262"/>
    </location>
</feature>
<keyword evidence="4" id="KW-0472">Membrane</keyword>
<feature type="region of interest" description="Disordered" evidence="2">
    <location>
        <begin position="169"/>
        <end position="200"/>
    </location>
</feature>
<dbReference type="KEGG" id="tet:TTHERM_00495920"/>
<evidence type="ECO:0000256" key="1">
    <source>
        <dbReference type="SAM" id="Coils"/>
    </source>
</evidence>
<dbReference type="eggNOG" id="ENOG502R2WE">
    <property type="taxonomic scope" value="Eukaryota"/>
</dbReference>
<dbReference type="AlphaFoldDB" id="I7MB46"/>
<dbReference type="InParanoid" id="I7MB46"/>
<name>I7MB46_TETTS</name>